<evidence type="ECO:0000313" key="3">
    <source>
        <dbReference type="Proteomes" id="UP001601444"/>
    </source>
</evidence>
<evidence type="ECO:0000313" key="2">
    <source>
        <dbReference type="EMBL" id="MFF0542233.1"/>
    </source>
</evidence>
<feature type="signal peptide" evidence="1">
    <location>
        <begin position="1"/>
        <end position="23"/>
    </location>
</feature>
<feature type="chain" id="PRO_5046166350" description="Secreted protein" evidence="1">
    <location>
        <begin position="24"/>
        <end position="58"/>
    </location>
</feature>
<sequence length="58" mass="5516">MTLRTVLAGAALAVATVVATAPAAGAVGSSEINVGCLLQALSGTPPTADCAPMQIPVP</sequence>
<keyword evidence="3" id="KW-1185">Reference proteome</keyword>
<keyword evidence="1" id="KW-0732">Signal</keyword>
<accession>A0ABW6PIX6</accession>
<comment type="caution">
    <text evidence="2">The sequence shown here is derived from an EMBL/GenBank/DDBJ whole genome shotgun (WGS) entry which is preliminary data.</text>
</comment>
<organism evidence="2 3">
    <name type="scientific">Nocardia thailandica</name>
    <dbReference type="NCBI Taxonomy" id="257275"/>
    <lineage>
        <taxon>Bacteria</taxon>
        <taxon>Bacillati</taxon>
        <taxon>Actinomycetota</taxon>
        <taxon>Actinomycetes</taxon>
        <taxon>Mycobacteriales</taxon>
        <taxon>Nocardiaceae</taxon>
        <taxon>Nocardia</taxon>
    </lineage>
</organism>
<dbReference type="Proteomes" id="UP001601444">
    <property type="component" value="Unassembled WGS sequence"/>
</dbReference>
<gene>
    <name evidence="2" type="ORF">ACFYTF_05295</name>
</gene>
<reference evidence="2 3" key="1">
    <citation type="submission" date="2024-10" db="EMBL/GenBank/DDBJ databases">
        <title>The Natural Products Discovery Center: Release of the First 8490 Sequenced Strains for Exploring Actinobacteria Biosynthetic Diversity.</title>
        <authorList>
            <person name="Kalkreuter E."/>
            <person name="Kautsar S.A."/>
            <person name="Yang D."/>
            <person name="Bader C.D."/>
            <person name="Teijaro C.N."/>
            <person name="Fluegel L."/>
            <person name="Davis C.M."/>
            <person name="Simpson J.R."/>
            <person name="Lauterbach L."/>
            <person name="Steele A.D."/>
            <person name="Gui C."/>
            <person name="Meng S."/>
            <person name="Li G."/>
            <person name="Viehrig K."/>
            <person name="Ye F."/>
            <person name="Su P."/>
            <person name="Kiefer A.F."/>
            <person name="Nichols A."/>
            <person name="Cepeda A.J."/>
            <person name="Yan W."/>
            <person name="Fan B."/>
            <person name="Jiang Y."/>
            <person name="Adhikari A."/>
            <person name="Zheng C.-J."/>
            <person name="Schuster L."/>
            <person name="Cowan T.M."/>
            <person name="Smanski M.J."/>
            <person name="Chevrette M.G."/>
            <person name="De Carvalho L.P.S."/>
            <person name="Shen B."/>
        </authorList>
    </citation>
    <scope>NUCLEOTIDE SEQUENCE [LARGE SCALE GENOMIC DNA]</scope>
    <source>
        <strain evidence="2 3">NPDC004045</strain>
    </source>
</reference>
<name>A0ABW6PIX6_9NOCA</name>
<evidence type="ECO:0000256" key="1">
    <source>
        <dbReference type="SAM" id="SignalP"/>
    </source>
</evidence>
<dbReference type="RefSeq" id="WP_387699212.1">
    <property type="nucleotide sequence ID" value="NZ_JBIAMX010000002.1"/>
</dbReference>
<protein>
    <recommendedName>
        <fullName evidence="4">Secreted protein</fullName>
    </recommendedName>
</protein>
<evidence type="ECO:0008006" key="4">
    <source>
        <dbReference type="Google" id="ProtNLM"/>
    </source>
</evidence>
<proteinExistence type="predicted"/>
<dbReference type="EMBL" id="JBIAMX010000002">
    <property type="protein sequence ID" value="MFF0542233.1"/>
    <property type="molecule type" value="Genomic_DNA"/>
</dbReference>